<comment type="caution">
    <text evidence="2">The sequence shown here is derived from an EMBL/GenBank/DDBJ whole genome shotgun (WGS) entry which is preliminary data.</text>
</comment>
<evidence type="ECO:0000313" key="2">
    <source>
        <dbReference type="EMBL" id="RRT48882.1"/>
    </source>
</evidence>
<dbReference type="Proteomes" id="UP000287651">
    <property type="component" value="Unassembled WGS sequence"/>
</dbReference>
<feature type="region of interest" description="Disordered" evidence="1">
    <location>
        <begin position="266"/>
        <end position="295"/>
    </location>
</feature>
<gene>
    <name evidence="2" type="ORF">B296_00052774</name>
</gene>
<organism evidence="2 3">
    <name type="scientific">Ensete ventricosum</name>
    <name type="common">Abyssinian banana</name>
    <name type="synonym">Musa ensete</name>
    <dbReference type="NCBI Taxonomy" id="4639"/>
    <lineage>
        <taxon>Eukaryota</taxon>
        <taxon>Viridiplantae</taxon>
        <taxon>Streptophyta</taxon>
        <taxon>Embryophyta</taxon>
        <taxon>Tracheophyta</taxon>
        <taxon>Spermatophyta</taxon>
        <taxon>Magnoliopsida</taxon>
        <taxon>Liliopsida</taxon>
        <taxon>Zingiberales</taxon>
        <taxon>Musaceae</taxon>
        <taxon>Ensete</taxon>
    </lineage>
</organism>
<reference evidence="2 3" key="1">
    <citation type="journal article" date="2014" name="Agronomy (Basel)">
        <title>A Draft Genome Sequence for Ensete ventricosum, the Drought-Tolerant Tree Against Hunger.</title>
        <authorList>
            <person name="Harrison J."/>
            <person name="Moore K.A."/>
            <person name="Paszkiewicz K."/>
            <person name="Jones T."/>
            <person name="Grant M."/>
            <person name="Ambacheew D."/>
            <person name="Muzemil S."/>
            <person name="Studholme D.J."/>
        </authorList>
    </citation>
    <scope>NUCLEOTIDE SEQUENCE [LARGE SCALE GENOMIC DNA]</scope>
</reference>
<protein>
    <submittedName>
        <fullName evidence="2">Uncharacterized protein</fullName>
    </submittedName>
</protein>
<sequence length="319" mass="34367">MSVGKRVYPSDGSEKIDAQVRRSNSDMIPDSEVEGHIAKTGGNDIIQSFNLPNHLVDAKTEHLDCNTNLLIEGTDGIPAAVTGVHAKDDELDHVLLHVRTHMLLSSMKSGTTDSICSSDSSKRIVNTDCRPSRSGVSGQLISLKTETMEEVYTDDVSEANRGLEFGAHGLGPLEKHVIGISGTTALSSSEVRMCPEVNLLKTNKFQTDQMICNCSRDANTLDPQLLALGQSLEDQNNGNDVLDSVLPSISSEVKVEPLEEICTHNGLGTTAQKPVSSSLEATSRKPTWSSGSGYSAKTKKHIEYSLTDKHCQDMLASDS</sequence>
<dbReference type="AlphaFoldDB" id="A0A426YAV6"/>
<proteinExistence type="predicted"/>
<dbReference type="EMBL" id="AMZH03013671">
    <property type="protein sequence ID" value="RRT48882.1"/>
    <property type="molecule type" value="Genomic_DNA"/>
</dbReference>
<name>A0A426YAV6_ENSVE</name>
<accession>A0A426YAV6</accession>
<evidence type="ECO:0000313" key="3">
    <source>
        <dbReference type="Proteomes" id="UP000287651"/>
    </source>
</evidence>
<evidence type="ECO:0000256" key="1">
    <source>
        <dbReference type="SAM" id="MobiDB-lite"/>
    </source>
</evidence>